<dbReference type="UniPathway" id="UPA00904">
    <property type="reaction ID" value="UER00874"/>
</dbReference>
<sequence>MGAVDPYYAFKWVDGSDLECAGYLSVLDQRLLPHKLHYLDLTEYCQVADAIRDMVVRGAPAIGAVAAYGYVLGLRQGESADQVYRTLCASRPTAVNLQWALDRLRALHEPDWKRLLAHVHGMVAHEREVNKRIAENGAKEILAYWNKRSGKGSSRTLHVLHHCNTGTLATAGGGTALGVIRSLHALHKNLVVHVNETRPRLQGARLTCWELSQWGIPHELSVDAVAPLLMAQGRVDIVTVGADRIAADGSTANKVGTYMCAVSAQYHNVPFFVCAPCNTIDLKTPTGAEILIEQRSATEVLNPLEGPPETWFAPQQTSVYNPAFDITPPELITGGIVTEVGIIRLRTSDDPAPSIAEQLQRLELGHAHHTAI</sequence>
<accession>A0A7J7IF61</accession>
<comment type="pathway">
    <text evidence="2">Amino-acid biosynthesis; L-methionine biosynthesis via salvage pathway; L-methionine from S-methyl-5-thio-alpha-D-ribose 1-phosphate: step 1/6.</text>
</comment>
<dbReference type="Gene3D" id="3.40.50.10470">
    <property type="entry name" value="Translation initiation factor eif-2b, domain 2"/>
    <property type="match status" value="1"/>
</dbReference>
<proteinExistence type="inferred from homology"/>
<dbReference type="GO" id="GO:0005634">
    <property type="term" value="C:nucleus"/>
    <property type="evidence" value="ECO:0007669"/>
    <property type="project" value="UniProtKB-SubCell"/>
</dbReference>
<evidence type="ECO:0000313" key="3">
    <source>
        <dbReference type="EMBL" id="KAF6001746.1"/>
    </source>
</evidence>
<dbReference type="GO" id="GO:0019509">
    <property type="term" value="P:L-methionine salvage from methylthioadenosine"/>
    <property type="evidence" value="ECO:0007669"/>
    <property type="project" value="UniProtKB-UniRule"/>
</dbReference>
<dbReference type="SUPFAM" id="SSF100950">
    <property type="entry name" value="NagB/RpiA/CoA transferase-like"/>
    <property type="match status" value="1"/>
</dbReference>
<dbReference type="InterPro" id="IPR011559">
    <property type="entry name" value="Initiation_fac_2B_a/b/d"/>
</dbReference>
<organism evidence="3 4">
    <name type="scientific">Cyanidiococcus yangmingshanensis</name>
    <dbReference type="NCBI Taxonomy" id="2690220"/>
    <lineage>
        <taxon>Eukaryota</taxon>
        <taxon>Rhodophyta</taxon>
        <taxon>Bangiophyceae</taxon>
        <taxon>Cyanidiales</taxon>
        <taxon>Cyanidiaceae</taxon>
        <taxon>Cyanidiococcus</taxon>
    </lineage>
</organism>
<feature type="site" description="Transition state stabilizer" evidence="2">
    <location>
        <position position="163"/>
    </location>
</feature>
<comment type="subcellular location">
    <subcellularLocation>
        <location evidence="2">Cytoplasm</location>
    </subcellularLocation>
    <subcellularLocation>
        <location evidence="2">Nucleus</location>
    </subcellularLocation>
</comment>
<keyword evidence="1 2" id="KW-0413">Isomerase</keyword>
<dbReference type="Gene3D" id="1.20.120.420">
    <property type="entry name" value="translation initiation factor eif-2b, domain 1"/>
    <property type="match status" value="1"/>
</dbReference>
<dbReference type="NCBIfam" id="TIGR00524">
    <property type="entry name" value="eIF-2B_rel"/>
    <property type="match status" value="1"/>
</dbReference>
<comment type="function">
    <text evidence="2">Catalyzes the interconversion of methylthioribose-1-phosphate (MTR-1-P) into methylthioribulose-1-phosphate (MTRu-1-P).</text>
</comment>
<gene>
    <name evidence="3" type="ORF">F1559_002706</name>
</gene>
<comment type="catalytic activity">
    <reaction evidence="2">
        <text>5-(methylsulfanyl)-alpha-D-ribose 1-phosphate = 5-(methylsulfanyl)-D-ribulose 1-phosphate</text>
        <dbReference type="Rhea" id="RHEA:19989"/>
        <dbReference type="ChEBI" id="CHEBI:58533"/>
        <dbReference type="ChEBI" id="CHEBI:58548"/>
        <dbReference type="EC" id="5.3.1.23"/>
    </reaction>
</comment>
<keyword evidence="2" id="KW-0963">Cytoplasm</keyword>
<dbReference type="FunFam" id="3.40.50.10470:FF:000006">
    <property type="entry name" value="Methylthioribose-1-phosphate isomerase"/>
    <property type="match status" value="1"/>
</dbReference>
<dbReference type="AlphaFoldDB" id="A0A7J7IF61"/>
<evidence type="ECO:0000256" key="1">
    <source>
        <dbReference type="ARBA" id="ARBA00023235"/>
    </source>
</evidence>
<dbReference type="OrthoDB" id="2461at2759"/>
<dbReference type="GO" id="GO:0005737">
    <property type="term" value="C:cytoplasm"/>
    <property type="evidence" value="ECO:0007669"/>
    <property type="project" value="UniProtKB-SubCell"/>
</dbReference>
<keyword evidence="2" id="KW-0028">Amino-acid biosynthesis</keyword>
<dbReference type="NCBIfam" id="NF004326">
    <property type="entry name" value="PRK05720.1"/>
    <property type="match status" value="1"/>
</dbReference>
<evidence type="ECO:0000256" key="2">
    <source>
        <dbReference type="HAMAP-Rule" id="MF_03119"/>
    </source>
</evidence>
<dbReference type="InterPro" id="IPR037171">
    <property type="entry name" value="NagB/RpiA_transferase-like"/>
</dbReference>
<evidence type="ECO:0000313" key="4">
    <source>
        <dbReference type="Proteomes" id="UP000530660"/>
    </source>
</evidence>
<dbReference type="InterPro" id="IPR000649">
    <property type="entry name" value="IF-2B-related"/>
</dbReference>
<dbReference type="InterPro" id="IPR005251">
    <property type="entry name" value="IF-M1Pi"/>
</dbReference>
<dbReference type="PANTHER" id="PTHR43475:SF1">
    <property type="entry name" value="METHYLTHIORIBOSE-1-PHOSPHATE ISOMERASE"/>
    <property type="match status" value="1"/>
</dbReference>
<dbReference type="PANTHER" id="PTHR43475">
    <property type="entry name" value="METHYLTHIORIBOSE-1-PHOSPHATE ISOMERASE"/>
    <property type="match status" value="1"/>
</dbReference>
<keyword evidence="4" id="KW-1185">Reference proteome</keyword>
<name>A0A7J7IF61_9RHOD</name>
<dbReference type="HAMAP" id="MF_01678">
    <property type="entry name" value="Salvage_MtnA"/>
    <property type="match status" value="1"/>
</dbReference>
<dbReference type="EC" id="5.3.1.23" evidence="2"/>
<dbReference type="NCBIfam" id="TIGR00512">
    <property type="entry name" value="salvage_mtnA"/>
    <property type="match status" value="1"/>
</dbReference>
<dbReference type="Proteomes" id="UP000530660">
    <property type="component" value="Unassembled WGS sequence"/>
</dbReference>
<dbReference type="GO" id="GO:0046523">
    <property type="term" value="F:S-methyl-5-thioribose-1-phosphate isomerase activity"/>
    <property type="evidence" value="ECO:0007669"/>
    <property type="project" value="UniProtKB-UniRule"/>
</dbReference>
<reference evidence="3 4" key="1">
    <citation type="journal article" date="2020" name="J. Phycol.">
        <title>Comparative genome analysis reveals Cyanidiococcus gen. nov., a new extremophilic red algal genus sister to Cyanidioschyzon (Cyanidioschyzonaceae, Rhodophyta).</title>
        <authorList>
            <person name="Liu S.-L."/>
            <person name="Chiang Y.-R."/>
            <person name="Yoon H.S."/>
            <person name="Fu H.-Y."/>
        </authorList>
    </citation>
    <scope>NUCLEOTIDE SEQUENCE [LARGE SCALE GENOMIC DNA]</scope>
    <source>
        <strain evidence="3 4">THAL066</strain>
    </source>
</reference>
<comment type="similarity">
    <text evidence="2">Belongs to the eIF-2B alpha/beta/delta subunits family. MtnA subfamily.</text>
</comment>
<dbReference type="InterPro" id="IPR042529">
    <property type="entry name" value="IF_2B-like_C"/>
</dbReference>
<comment type="caution">
    <text evidence="3">The sequence shown here is derived from an EMBL/GenBank/DDBJ whole genome shotgun (WGS) entry which is preliminary data.</text>
</comment>
<keyword evidence="2" id="KW-0539">Nucleus</keyword>
<keyword evidence="2" id="KW-0486">Methionine biosynthesis</keyword>
<dbReference type="InterPro" id="IPR027363">
    <property type="entry name" value="M1Pi_N"/>
</dbReference>
<dbReference type="Pfam" id="PF01008">
    <property type="entry name" value="IF-2B"/>
    <property type="match status" value="1"/>
</dbReference>
<protein>
    <recommendedName>
        <fullName evidence="2">Methylthioribose-1-phosphate isomerase</fullName>
        <shortName evidence="2">M1Pi</shortName>
        <shortName evidence="2">MTR-1-P isomerase</shortName>
        <ecNumber evidence="2">5.3.1.23</ecNumber>
    </recommendedName>
    <alternativeName>
        <fullName evidence="2">S-methyl-5-thioribose-1-phosphate isomerase</fullName>
    </alternativeName>
    <alternativeName>
        <fullName evidence="2">Translation initiation factor eIF-2B subunit alpha/beta/delta-like protein</fullName>
    </alternativeName>
</protein>
<dbReference type="EMBL" id="VWRR01000013">
    <property type="protein sequence ID" value="KAF6001746.1"/>
    <property type="molecule type" value="Genomic_DNA"/>
</dbReference>
<feature type="active site" description="Proton donor" evidence="2">
    <location>
        <position position="243"/>
    </location>
</feature>